<comment type="caution">
    <text evidence="2">The sequence shown here is derived from an EMBL/GenBank/DDBJ whole genome shotgun (WGS) entry which is preliminary data.</text>
</comment>
<dbReference type="GO" id="GO:0080030">
    <property type="term" value="F:methyl indole-3-acetate esterase activity"/>
    <property type="evidence" value="ECO:0007669"/>
    <property type="project" value="TreeGrafter"/>
</dbReference>
<evidence type="ECO:0000313" key="2">
    <source>
        <dbReference type="EMBL" id="THD81544.1"/>
    </source>
</evidence>
<accession>A0A4S3MLD0</accession>
<dbReference type="AlphaFoldDB" id="A0A4S3MLD0"/>
<gene>
    <name evidence="2" type="ORF">E7811_16700</name>
</gene>
<dbReference type="PANTHER" id="PTHR10992">
    <property type="entry name" value="METHYLESTERASE FAMILY MEMBER"/>
    <property type="match status" value="1"/>
</dbReference>
<keyword evidence="2" id="KW-0378">Hydrolase</keyword>
<feature type="domain" description="AB hydrolase-1" evidence="1">
    <location>
        <begin position="4"/>
        <end position="228"/>
    </location>
</feature>
<dbReference type="InterPro" id="IPR029058">
    <property type="entry name" value="AB_hydrolase_fold"/>
</dbReference>
<dbReference type="InterPro" id="IPR045889">
    <property type="entry name" value="MES/HNL"/>
</dbReference>
<protein>
    <submittedName>
        <fullName evidence="2">Alpha/beta fold hydrolase</fullName>
    </submittedName>
</protein>
<dbReference type="Pfam" id="PF12697">
    <property type="entry name" value="Abhydrolase_6"/>
    <property type="match status" value="1"/>
</dbReference>
<evidence type="ECO:0000313" key="3">
    <source>
        <dbReference type="Proteomes" id="UP000309450"/>
    </source>
</evidence>
<dbReference type="RefSeq" id="WP_136395804.1">
    <property type="nucleotide sequence ID" value="NZ_SSND01000005.1"/>
</dbReference>
<dbReference type="SUPFAM" id="SSF53474">
    <property type="entry name" value="alpha/beta-Hydrolases"/>
    <property type="match status" value="1"/>
</dbReference>
<keyword evidence="3" id="KW-1185">Reference proteome</keyword>
<dbReference type="EMBL" id="SSND01000005">
    <property type="protein sequence ID" value="THD81544.1"/>
    <property type="molecule type" value="Genomic_DNA"/>
</dbReference>
<sequence length="238" mass="25870">MTDLLLVHGSCHGAWCWRDVIPALAAEGLTARAIDLPAHGDDPTPASDARLEGYARAILDAIDRPTIVVGHSMAGFPISLAAEMDPERVAMLVYVCAYVPVSGHSLARMRKDGPRQPLAPAIRLSEDRVTFSFDPAMIEDKFYHDCPPGTVDFAARHLCPEPVLPQETPVILTGRYGSVPRHYIRCTEDRAIPPEYQETMAAAFPPGHVTTLPTSHSPFFAAPEALAARLRRIADSLG</sequence>
<name>A0A4S3MLD0_9RHOB</name>
<dbReference type="GO" id="GO:0080032">
    <property type="term" value="F:methyl jasmonate esterase activity"/>
    <property type="evidence" value="ECO:0007669"/>
    <property type="project" value="TreeGrafter"/>
</dbReference>
<dbReference type="Proteomes" id="UP000309450">
    <property type="component" value="Unassembled WGS sequence"/>
</dbReference>
<evidence type="ECO:0000259" key="1">
    <source>
        <dbReference type="Pfam" id="PF12697"/>
    </source>
</evidence>
<dbReference type="PANTHER" id="PTHR10992:SF1086">
    <property type="entry name" value="AB HYDROLASE-1 DOMAIN-CONTAINING PROTEIN"/>
    <property type="match status" value="1"/>
</dbReference>
<reference evidence="2 3" key="1">
    <citation type="submission" date="2019-04" db="EMBL/GenBank/DDBJ databases">
        <title>Draft genome sequence of Gemmobacter aestuarii sp. nov.</title>
        <authorList>
            <person name="Hameed A."/>
            <person name="Lin S.-Y."/>
            <person name="Shahina M."/>
            <person name="Lai W.-A."/>
            <person name="Young C.-C."/>
        </authorList>
    </citation>
    <scope>NUCLEOTIDE SEQUENCE [LARGE SCALE GENOMIC DNA]</scope>
    <source>
        <strain evidence="2 3">CC-PW-75</strain>
    </source>
</reference>
<proteinExistence type="predicted"/>
<dbReference type="Gene3D" id="3.40.50.1820">
    <property type="entry name" value="alpha/beta hydrolase"/>
    <property type="match status" value="1"/>
</dbReference>
<dbReference type="InterPro" id="IPR000073">
    <property type="entry name" value="AB_hydrolase_1"/>
</dbReference>
<organism evidence="2 3">
    <name type="scientific">Aliigemmobacter aestuarii</name>
    <dbReference type="NCBI Taxonomy" id="1445661"/>
    <lineage>
        <taxon>Bacteria</taxon>
        <taxon>Pseudomonadati</taxon>
        <taxon>Pseudomonadota</taxon>
        <taxon>Alphaproteobacteria</taxon>
        <taxon>Rhodobacterales</taxon>
        <taxon>Paracoccaceae</taxon>
        <taxon>Aliigemmobacter</taxon>
    </lineage>
</organism>
<dbReference type="OrthoDB" id="9814966at2"/>